<dbReference type="Gene3D" id="3.40.50.2000">
    <property type="entry name" value="Glycogen Phosphorylase B"/>
    <property type="match status" value="1"/>
</dbReference>
<keyword evidence="8" id="KW-1003">Cell membrane</keyword>
<keyword evidence="5 8" id="KW-0808">Transferase</keyword>
<dbReference type="InterPro" id="IPR007507">
    <property type="entry name" value="Glycos_transf_N"/>
</dbReference>
<dbReference type="EMBL" id="PZKF01000011">
    <property type="protein sequence ID" value="PTE18034.1"/>
    <property type="molecule type" value="Genomic_DNA"/>
</dbReference>
<evidence type="ECO:0000256" key="7">
    <source>
        <dbReference type="ARBA" id="ARBA00049183"/>
    </source>
</evidence>
<comment type="catalytic activity">
    <reaction evidence="7 8">
        <text>lipid IVA (E. coli) + CMP-3-deoxy-beta-D-manno-octulosonate = alpha-Kdo-(2-&gt;6)-lipid IVA (E. coli) + CMP + H(+)</text>
        <dbReference type="Rhea" id="RHEA:28066"/>
        <dbReference type="ChEBI" id="CHEBI:15378"/>
        <dbReference type="ChEBI" id="CHEBI:58603"/>
        <dbReference type="ChEBI" id="CHEBI:60364"/>
        <dbReference type="ChEBI" id="CHEBI:60377"/>
        <dbReference type="ChEBI" id="CHEBI:85987"/>
        <dbReference type="EC" id="2.4.99.12"/>
    </reaction>
</comment>
<dbReference type="GO" id="GO:0043842">
    <property type="term" value="F:Kdo transferase activity"/>
    <property type="evidence" value="ECO:0007669"/>
    <property type="project" value="UniProtKB-EC"/>
</dbReference>
<dbReference type="GO" id="GO:0009244">
    <property type="term" value="P:lipopolysaccharide core region biosynthetic process"/>
    <property type="evidence" value="ECO:0007669"/>
    <property type="project" value="UniProtKB-UniRule"/>
</dbReference>
<dbReference type="GO" id="GO:0009245">
    <property type="term" value="P:lipid A biosynthetic process"/>
    <property type="evidence" value="ECO:0007669"/>
    <property type="project" value="TreeGrafter"/>
</dbReference>
<evidence type="ECO:0000256" key="9">
    <source>
        <dbReference type="SAM" id="MobiDB-lite"/>
    </source>
</evidence>
<organism evidence="11 12">
    <name type="scientific">Phaeovulum veldkampii DSM 11550</name>
    <dbReference type="NCBI Taxonomy" id="1185920"/>
    <lineage>
        <taxon>Bacteria</taxon>
        <taxon>Pseudomonadati</taxon>
        <taxon>Pseudomonadota</taxon>
        <taxon>Alphaproteobacteria</taxon>
        <taxon>Rhodobacterales</taxon>
        <taxon>Paracoccaceae</taxon>
        <taxon>Phaeovulum</taxon>
    </lineage>
</organism>
<evidence type="ECO:0000256" key="2">
    <source>
        <dbReference type="ARBA" id="ARBA00004713"/>
    </source>
</evidence>
<feature type="region of interest" description="Disordered" evidence="9">
    <location>
        <begin position="129"/>
        <end position="148"/>
    </location>
</feature>
<evidence type="ECO:0000259" key="10">
    <source>
        <dbReference type="Pfam" id="PF04413"/>
    </source>
</evidence>
<sequence>MALPIAPSLRIIAGQPPAEPGLWLCALRPEAVTGLVELARQVRRLRPGVRLFISAPGAMSEVAALAEATAEAPPPDAGRRRLRSFLTTARPDLVVLLGSALPPDIIDAATRAGAALVLADARLAPPVRGRRWGRQGSPAATDERAEAGPALETRASWLHPFRQRRLRRLLGRFRQILVQDQASEDALRQLGVAPDRIEVTGPMAEVADPMPCTEAERAALATLLHARPVWLAVGVPEAEAEWVLSAHIHALRHAHRLLLILVPDRPTLADSIAAHCAGSGLICASRAQEEEPEDDVQVLIAEDMSELGLWYRLAPVTWMGGTLRGLRSTRSPLEPAALGSAIVQGPRTAPFSAAYARLAAARAVRLVAGPAALADAVADLIAPDKVATLAHNAWAVTSVGAGAAEAAARAVLATLDAATRPEER</sequence>
<evidence type="ECO:0000256" key="3">
    <source>
        <dbReference type="ARBA" id="ARBA00012621"/>
    </source>
</evidence>
<dbReference type="AlphaFoldDB" id="A0A2T4JJG1"/>
<protein>
    <recommendedName>
        <fullName evidence="4 8">3-deoxy-D-manno-octulosonic acid transferase</fullName>
        <shortName evidence="8">Kdo transferase</shortName>
        <ecNumber evidence="3 8">2.4.99.12</ecNumber>
    </recommendedName>
    <alternativeName>
        <fullName evidence="6 8">Lipid IV(A) 3-deoxy-D-manno-octulosonic acid transferase</fullName>
    </alternativeName>
</protein>
<comment type="similarity">
    <text evidence="8">Belongs to the glycosyltransferase group 1 family.</text>
</comment>
<comment type="function">
    <text evidence="1 8">Involved in lipopolysaccharide (LPS) biosynthesis. Catalyzes the transfer of 3-deoxy-D-manno-octulosonate (Kdo) residue(s) from CMP-Kdo to lipid IV(A), the tetraacyldisaccharide-1,4'-bisphosphate precursor of lipid A.</text>
</comment>
<keyword evidence="12" id="KW-1185">Reference proteome</keyword>
<comment type="pathway">
    <text evidence="2 8">Bacterial outer membrane biogenesis; LPS core biosynthesis.</text>
</comment>
<evidence type="ECO:0000256" key="8">
    <source>
        <dbReference type="RuleBase" id="RU365103"/>
    </source>
</evidence>
<dbReference type="UniPathway" id="UPA00958"/>
<evidence type="ECO:0000256" key="6">
    <source>
        <dbReference type="ARBA" id="ARBA00031445"/>
    </source>
</evidence>
<evidence type="ECO:0000256" key="5">
    <source>
        <dbReference type="ARBA" id="ARBA00022679"/>
    </source>
</evidence>
<keyword evidence="8" id="KW-0472">Membrane</keyword>
<dbReference type="EC" id="2.4.99.12" evidence="3 8"/>
<dbReference type="Pfam" id="PF04413">
    <property type="entry name" value="Glycos_transf_N"/>
    <property type="match status" value="1"/>
</dbReference>
<name>A0A2T4JJG1_9RHOB</name>
<evidence type="ECO:0000256" key="4">
    <source>
        <dbReference type="ARBA" id="ARBA00019077"/>
    </source>
</evidence>
<dbReference type="InterPro" id="IPR038107">
    <property type="entry name" value="Glycos_transf_N_sf"/>
</dbReference>
<evidence type="ECO:0000313" key="11">
    <source>
        <dbReference type="EMBL" id="PTE18034.1"/>
    </source>
</evidence>
<accession>A0A2T4JJG1</accession>
<dbReference type="GO" id="GO:0005886">
    <property type="term" value="C:plasma membrane"/>
    <property type="evidence" value="ECO:0007669"/>
    <property type="project" value="UniProtKB-SubCell"/>
</dbReference>
<feature type="domain" description="3-deoxy-D-manno-octulosonic-acid transferase N-terminal" evidence="10">
    <location>
        <begin position="20"/>
        <end position="125"/>
    </location>
</feature>
<dbReference type="PANTHER" id="PTHR42755">
    <property type="entry name" value="3-DEOXY-MANNO-OCTULOSONATE CYTIDYLYLTRANSFERASE"/>
    <property type="match status" value="1"/>
</dbReference>
<dbReference type="Proteomes" id="UP000241899">
    <property type="component" value="Unassembled WGS sequence"/>
</dbReference>
<evidence type="ECO:0000313" key="12">
    <source>
        <dbReference type="Proteomes" id="UP000241899"/>
    </source>
</evidence>
<dbReference type="SUPFAM" id="SSF53756">
    <property type="entry name" value="UDP-Glycosyltransferase/glycogen phosphorylase"/>
    <property type="match status" value="1"/>
</dbReference>
<comment type="caution">
    <text evidence="11">The sequence shown here is derived from an EMBL/GenBank/DDBJ whole genome shotgun (WGS) entry which is preliminary data.</text>
</comment>
<comment type="subcellular location">
    <subcellularLocation>
        <location evidence="8">Cell membrane</location>
    </subcellularLocation>
</comment>
<dbReference type="Gene3D" id="3.40.50.11720">
    <property type="entry name" value="3-Deoxy-D-manno-octulosonic-acid transferase, N-terminal domain"/>
    <property type="match status" value="1"/>
</dbReference>
<proteinExistence type="inferred from homology"/>
<dbReference type="PANTHER" id="PTHR42755:SF1">
    <property type="entry name" value="3-DEOXY-D-MANNO-OCTULOSONIC ACID TRANSFERASE, MITOCHONDRIAL-RELATED"/>
    <property type="match status" value="1"/>
</dbReference>
<keyword evidence="8" id="KW-0448">Lipopolysaccharide biosynthesis</keyword>
<reference evidence="11 12" key="1">
    <citation type="submission" date="2018-03" db="EMBL/GenBank/DDBJ databases">
        <title>Rhodobacter veldkampii.</title>
        <authorList>
            <person name="Meyer T.E."/>
            <person name="Miller S."/>
            <person name="Lodha T."/>
            <person name="Gandham S."/>
            <person name="Chintalapati S."/>
            <person name="Chintalapati V.R."/>
        </authorList>
    </citation>
    <scope>NUCLEOTIDE SEQUENCE [LARGE SCALE GENOMIC DNA]</scope>
    <source>
        <strain evidence="11 12">DSM 11550</strain>
    </source>
</reference>
<gene>
    <name evidence="11" type="ORF">C5F46_06555</name>
</gene>
<evidence type="ECO:0000256" key="1">
    <source>
        <dbReference type="ARBA" id="ARBA00003394"/>
    </source>
</evidence>
<dbReference type="InterPro" id="IPR039901">
    <property type="entry name" value="Kdotransferase"/>
</dbReference>